<feature type="coiled-coil region" evidence="1">
    <location>
        <begin position="95"/>
        <end position="146"/>
    </location>
</feature>
<dbReference type="PANTHER" id="PTHR30469">
    <property type="entry name" value="MULTIDRUG RESISTANCE PROTEIN MDTA"/>
    <property type="match status" value="1"/>
</dbReference>
<dbReference type="GO" id="GO:0015562">
    <property type="term" value="F:efflux transmembrane transporter activity"/>
    <property type="evidence" value="ECO:0007669"/>
    <property type="project" value="TreeGrafter"/>
</dbReference>
<dbReference type="EMBL" id="CP119313">
    <property type="protein sequence ID" value="WEK18125.1"/>
    <property type="molecule type" value="Genomic_DNA"/>
</dbReference>
<name>A0AAJ5W5U9_9SPHI</name>
<sequence>MKKISFAAITILFLISCGNKEQAYDASGTFEAVETIVSAEATGVIKALNLEEGQVLKAGETVGYIDSTQLYLKKKQLEAQITAVLVKKPDVAAQVAAYQEQLKQALREQRRITNMLKSDAATPKQLDDANAQVAIIKKQIAAQESTLGITSAGLNKETLPLDAQIEQLNDQLSKSKIVNEVEGTVLTKYAEVNEMAITGKPLYKISDLSSIILRAYITGNQLPSVKLGQKVEVLVDDANGKYKTYDGTIEWVSDKAEFTPKTIQTKDERANLVYAIKIKVKNDGYLKIGMYGEIRLAGKI</sequence>
<dbReference type="AlphaFoldDB" id="A0AAJ5W5U9"/>
<dbReference type="PROSITE" id="PS51257">
    <property type="entry name" value="PROKAR_LIPOPROTEIN"/>
    <property type="match status" value="1"/>
</dbReference>
<dbReference type="SUPFAM" id="SSF111369">
    <property type="entry name" value="HlyD-like secretion proteins"/>
    <property type="match status" value="1"/>
</dbReference>
<protein>
    <submittedName>
        <fullName evidence="2">HlyD family efflux transporter periplasmic adaptor subunit</fullName>
    </submittedName>
</protein>
<evidence type="ECO:0000313" key="3">
    <source>
        <dbReference type="Proteomes" id="UP001214530"/>
    </source>
</evidence>
<dbReference type="Gene3D" id="2.40.30.170">
    <property type="match status" value="1"/>
</dbReference>
<evidence type="ECO:0000313" key="2">
    <source>
        <dbReference type="EMBL" id="WEK18125.1"/>
    </source>
</evidence>
<dbReference type="GO" id="GO:1990281">
    <property type="term" value="C:efflux pump complex"/>
    <property type="evidence" value="ECO:0007669"/>
    <property type="project" value="TreeGrafter"/>
</dbReference>
<gene>
    <name evidence="2" type="ORF">P0Y49_15140</name>
</gene>
<dbReference type="Proteomes" id="UP001214530">
    <property type="component" value="Chromosome"/>
</dbReference>
<dbReference type="PANTHER" id="PTHR30469:SF33">
    <property type="entry name" value="SLR1207 PROTEIN"/>
    <property type="match status" value="1"/>
</dbReference>
<accession>A0AAJ5W5U9</accession>
<reference evidence="2" key="1">
    <citation type="submission" date="2023-03" db="EMBL/GenBank/DDBJ databases">
        <title>Andean soil-derived lignocellulolytic bacterial consortium as a source of novel taxa and putative plastic-active enzymes.</title>
        <authorList>
            <person name="Diaz-Garcia L."/>
            <person name="Chuvochina M."/>
            <person name="Feuerriegel G."/>
            <person name="Bunk B."/>
            <person name="Sproer C."/>
            <person name="Streit W.R."/>
            <person name="Rodriguez L.M."/>
            <person name="Overmann J."/>
            <person name="Jimenez D.J."/>
        </authorList>
    </citation>
    <scope>NUCLEOTIDE SEQUENCE</scope>
    <source>
        <strain evidence="2">MAG 3858</strain>
    </source>
</reference>
<evidence type="ECO:0000256" key="1">
    <source>
        <dbReference type="SAM" id="Coils"/>
    </source>
</evidence>
<organism evidence="2 3">
    <name type="scientific">Candidatus Pedobacter colombiensis</name>
    <dbReference type="NCBI Taxonomy" id="3121371"/>
    <lineage>
        <taxon>Bacteria</taxon>
        <taxon>Pseudomonadati</taxon>
        <taxon>Bacteroidota</taxon>
        <taxon>Sphingobacteriia</taxon>
        <taxon>Sphingobacteriales</taxon>
        <taxon>Sphingobacteriaceae</taxon>
        <taxon>Pedobacter</taxon>
    </lineage>
</organism>
<proteinExistence type="predicted"/>
<keyword evidence="1" id="KW-0175">Coiled coil</keyword>